<dbReference type="PANTHER" id="PTHR12389:SF0">
    <property type="entry name" value="E3 UBIQUITIN-PROTEIN LIGASE LISTERIN"/>
    <property type="match status" value="1"/>
</dbReference>
<comment type="subcellular location">
    <subcellularLocation>
        <location evidence="2">Cytoplasm</location>
        <location evidence="2">Cytosol</location>
    </subcellularLocation>
</comment>
<evidence type="ECO:0000256" key="12">
    <source>
        <dbReference type="ARBA" id="ARBA00022786"/>
    </source>
</evidence>
<dbReference type="GO" id="GO:0016567">
    <property type="term" value="P:protein ubiquitination"/>
    <property type="evidence" value="ECO:0007669"/>
    <property type="project" value="UniProtKB-UniPathway"/>
</dbReference>
<dbReference type="KEGG" id="phu:Phum_PHUM479230"/>
<dbReference type="EMBL" id="DS235819">
    <property type="protein sequence ID" value="EEB17702.1"/>
    <property type="molecule type" value="Genomic_DNA"/>
</dbReference>
<dbReference type="FunFam" id="3.30.40.10:FF:000038">
    <property type="entry name" value="E3 ubiquitin-protein ligase listerin"/>
    <property type="match status" value="1"/>
</dbReference>
<comment type="similarity">
    <text evidence="4 16">Belongs to the LTN1 family.</text>
</comment>
<feature type="compositionally biased region" description="Polar residues" evidence="17">
    <location>
        <begin position="10"/>
        <end position="25"/>
    </location>
</feature>
<dbReference type="InterPro" id="IPR054477">
    <property type="entry name" value="LTN1_E3_ligase_6th"/>
</dbReference>
<dbReference type="FunCoup" id="E0VWF1">
    <property type="interactions" value="1878"/>
</dbReference>
<evidence type="ECO:0000256" key="6">
    <source>
        <dbReference type="ARBA" id="ARBA00017157"/>
    </source>
</evidence>
<dbReference type="SMART" id="SM00744">
    <property type="entry name" value="RINGv"/>
    <property type="match status" value="1"/>
</dbReference>
<dbReference type="OMA" id="EAIHTWK"/>
<evidence type="ECO:0000256" key="8">
    <source>
        <dbReference type="ARBA" id="ARBA00022679"/>
    </source>
</evidence>
<keyword evidence="12 16" id="KW-0833">Ubl conjugation pathway</keyword>
<sequence length="1631" mass="189739">MGGKHKQANRVKNNARPSSSSHSTQLLGDTIPTFFGFSSAKNNISTVPGFQTDDAIICINSDFQILFKQMSKKDPTTRFKALQLFTDLVNNVDVDELKTILPLWARTYCLLSTDVDHKVREITHKAHKAIVSKVKKMIAPYLKELAGPWFTSQYDTYAPAASAATLSFEEAFPSSKLHKAILFCQEEILSYIYDNLIIHTPQSLSNPIITSAEDLQAKYERIILASLQGYCLYLQKLTTAQIKEAEKSNKKLLSHPKFWKYSKNKIALIRTCFFRTLICICQNAQFLLLEESSNLSSAIFNNLEETDPVVLQSVWGAALNVLITLEDCWSHINLEKQLVVKLFSILKAGGRNVFTIYPNILPLLSKLPISKLNNKEVFFDSFLENMERGIEINLFSQSIIEGKLMANTFVECFKFIILQNIMNAEFCSAVIVKHLAPVSDKLFEEKIKEAVKMPFWIQIACLVQSWHKNSVLVNSVYANFLNDFFDSLLPLFINRLDTQVSQSLIDYVLENQVQFLNILLHPDQFIFKSKDRVKFADVNQAEEKTEIVIKSSSEFSCSEQLNKFINELVNVYFKNAIHRKEKRFIQAIKKIIDIFLPKLVFEQLVLTVQESTYFKLFSSYFSKWLIDEEMKCDELISISFNLLSFVTSDERQYILEELSNSWLTDSLQCSICNNLLSYSNNDYIITWVKSEKFSKSIYNLINRYINGSMEEIPLQDSIVALLMAKNDKKEFIIQESVVLSVMDILRHKLEEPGDKSYAIELSQQLILNAESVHVSEHSFLLLVAHLFKLSCCKLNGEKILQTCETGLKKIFSLKSNKNDAIKIANIFSEMIREIIIDEMVDYPVQQVITNLKLYLNVMVGENLKLDDFHHSDENFDIIVDKTKIFRVIKKFLKWNIYVGNTLDLLFDRENKDEDCILTKNEKMDDFEIRKNNKEVDKMDKEEKNLDSSVSKCEDLKTLLNESYAIKNRIQNIKEDFCKFFMSFALFERFQKFYISTKQFRDLKKLINNLKSIAGKVVRNFNEAELQVIFHYNQTYFDKKTIWHILKPVYSEIFNERPLKLVKNEKEDEDDLCSIENYFKSFQNSKITNLQIHRAYILTISYFIENNYHDKISESIWDDIFIYMHNYLKKIVEKSKISENDLLMLLSISRLYLSVRNMFRNNCSKPVEERISPEVCLAWNQVAQIEIYNEIYFAWRKSVNDWNQTNIPPHCITILQNVSECVLSDLELKKSEKNDESIDLLYECINLMMSSHVFIQITAYNMCLSLIPELVKLDTKMFGNNMSKIFENEKEGSTSDIQETNDNWTIKKFKKEISENQGIIEILLSDFFVGDHCIVEPFTDSFTYTHSYLLLWCFILNTCGQAHSSLRVLYGNWLQDAGFIDVLLNSIFKLMPQTVLHGIKAEKEYVAYFEDNFSLEFHRKPIESKLIEQLACLVYKSFLQKLPNYVREWWKQMENKTSNLVDNVTRLYVSPILILNEFKSLQQDRNDGLENIEIKTHPNAREVVAIYTIDEIKMDLIITLPSNYPLGPAKIESSNVIVGTSKWRNLLFQICKYLIHQNGTIWDALIIWKSNLDKKFEGVEECYICFSILQGSSFEIPRLCCQTCKKKFHSNCLYKWFSTSINSTCPICRNLF</sequence>
<reference evidence="20" key="3">
    <citation type="submission" date="2020-05" db="UniProtKB">
        <authorList>
            <consortium name="EnsemblMetazoa"/>
        </authorList>
    </citation>
    <scope>IDENTIFICATION</scope>
    <source>
        <strain evidence="20">USDA</strain>
    </source>
</reference>
<dbReference type="Proteomes" id="UP000009046">
    <property type="component" value="Unassembled WGS sequence"/>
</dbReference>
<keyword evidence="7" id="KW-0963">Cytoplasm</keyword>
<evidence type="ECO:0000256" key="7">
    <source>
        <dbReference type="ARBA" id="ARBA00022490"/>
    </source>
</evidence>
<dbReference type="GO" id="GO:0072344">
    <property type="term" value="P:rescue of stalled ribosome"/>
    <property type="evidence" value="ECO:0007669"/>
    <property type="project" value="UniProtKB-UniRule"/>
</dbReference>
<dbReference type="GO" id="GO:0061630">
    <property type="term" value="F:ubiquitin protein ligase activity"/>
    <property type="evidence" value="ECO:0007669"/>
    <property type="project" value="UniProtKB-UniRule"/>
</dbReference>
<evidence type="ECO:0000256" key="16">
    <source>
        <dbReference type="RuleBase" id="RU367090"/>
    </source>
</evidence>
<evidence type="ECO:0000313" key="20">
    <source>
        <dbReference type="EnsemblMetazoa" id="PHUM479230-PA"/>
    </source>
</evidence>
<evidence type="ECO:0000256" key="9">
    <source>
        <dbReference type="ARBA" id="ARBA00022723"/>
    </source>
</evidence>
<name>E0VWF1_PEDHC</name>
<keyword evidence="13 16" id="KW-0862">Zinc</keyword>
<gene>
    <name evidence="20" type="primary">8239438</name>
    <name evidence="19" type="ORF">Phum_PHUM479230</name>
</gene>
<reference evidence="19" key="1">
    <citation type="submission" date="2007-04" db="EMBL/GenBank/DDBJ databases">
        <title>Annotation of Pediculus humanus corporis strain USDA.</title>
        <authorList>
            <person name="Kirkness E."/>
            <person name="Hannick L."/>
            <person name="Hass B."/>
            <person name="Bruggner R."/>
            <person name="Lawson D."/>
            <person name="Bidwell S."/>
            <person name="Joardar V."/>
            <person name="Caler E."/>
            <person name="Walenz B."/>
            <person name="Inman J."/>
            <person name="Schobel S."/>
            <person name="Galinsky K."/>
            <person name="Amedeo P."/>
            <person name="Strausberg R."/>
        </authorList>
    </citation>
    <scope>NUCLEOTIDE SEQUENCE</scope>
    <source>
        <strain evidence="19">USDA</strain>
    </source>
</reference>
<evidence type="ECO:0000256" key="2">
    <source>
        <dbReference type="ARBA" id="ARBA00004514"/>
    </source>
</evidence>
<dbReference type="UniPathway" id="UPA00143"/>
<dbReference type="GO" id="GO:0005829">
    <property type="term" value="C:cytosol"/>
    <property type="evidence" value="ECO:0007669"/>
    <property type="project" value="UniProtKB-SubCell"/>
</dbReference>
<dbReference type="InterPro" id="IPR011016">
    <property type="entry name" value="Znf_RING-CH"/>
</dbReference>
<dbReference type="SUPFAM" id="SSF48371">
    <property type="entry name" value="ARM repeat"/>
    <property type="match status" value="1"/>
</dbReference>
<evidence type="ECO:0000256" key="15">
    <source>
        <dbReference type="PROSITE-ProRule" id="PRU00175"/>
    </source>
</evidence>
<evidence type="ECO:0000256" key="1">
    <source>
        <dbReference type="ARBA" id="ARBA00000900"/>
    </source>
</evidence>
<dbReference type="InterPro" id="IPR001841">
    <property type="entry name" value="Znf_RING"/>
</dbReference>
<evidence type="ECO:0000256" key="11">
    <source>
        <dbReference type="ARBA" id="ARBA00022771"/>
    </source>
</evidence>
<dbReference type="InParanoid" id="E0VWF1"/>
<dbReference type="VEuPathDB" id="VectorBase:PHUM479230"/>
<evidence type="ECO:0000313" key="21">
    <source>
        <dbReference type="Proteomes" id="UP000009046"/>
    </source>
</evidence>
<dbReference type="EC" id="2.3.2.27" evidence="5 16"/>
<dbReference type="EMBL" id="AAZO01005804">
    <property type="status" value="NOT_ANNOTATED_CDS"/>
    <property type="molecule type" value="Genomic_DNA"/>
</dbReference>
<evidence type="ECO:0000313" key="19">
    <source>
        <dbReference type="EMBL" id="EEB17702.1"/>
    </source>
</evidence>
<evidence type="ECO:0000256" key="17">
    <source>
        <dbReference type="SAM" id="MobiDB-lite"/>
    </source>
</evidence>
<keyword evidence="9 16" id="KW-0479">Metal-binding</keyword>
<dbReference type="Pfam" id="PF22958">
    <property type="entry name" value="Ltn1_1st"/>
    <property type="match status" value="1"/>
</dbReference>
<dbReference type="EMBL" id="AAZO01005803">
    <property type="status" value="NOT_ANNOTATED_CDS"/>
    <property type="molecule type" value="Genomic_DNA"/>
</dbReference>
<keyword evidence="21" id="KW-1185">Reference proteome</keyword>
<evidence type="ECO:0000256" key="5">
    <source>
        <dbReference type="ARBA" id="ARBA00012483"/>
    </source>
</evidence>
<dbReference type="GO" id="GO:1990112">
    <property type="term" value="C:RQC complex"/>
    <property type="evidence" value="ECO:0007669"/>
    <property type="project" value="UniProtKB-UniRule"/>
</dbReference>
<evidence type="ECO:0000256" key="3">
    <source>
        <dbReference type="ARBA" id="ARBA00004906"/>
    </source>
</evidence>
<dbReference type="InterPro" id="IPR039795">
    <property type="entry name" value="LTN1/Rkr1"/>
</dbReference>
<organism>
    <name type="scientific">Pediculus humanus subsp. corporis</name>
    <name type="common">Body louse</name>
    <dbReference type="NCBI Taxonomy" id="121224"/>
    <lineage>
        <taxon>Eukaryota</taxon>
        <taxon>Metazoa</taxon>
        <taxon>Ecdysozoa</taxon>
        <taxon>Arthropoda</taxon>
        <taxon>Hexapoda</taxon>
        <taxon>Insecta</taxon>
        <taxon>Pterygota</taxon>
        <taxon>Neoptera</taxon>
        <taxon>Paraneoptera</taxon>
        <taxon>Psocodea</taxon>
        <taxon>Troctomorpha</taxon>
        <taxon>Phthiraptera</taxon>
        <taxon>Anoplura</taxon>
        <taxon>Pediculidae</taxon>
        <taxon>Pediculus</taxon>
    </lineage>
</organism>
<keyword evidence="10" id="KW-0677">Repeat</keyword>
<dbReference type="OrthoDB" id="6108at2759"/>
<dbReference type="PANTHER" id="PTHR12389">
    <property type="entry name" value="ZINC FINGER PROTEIN 294"/>
    <property type="match status" value="1"/>
</dbReference>
<feature type="region of interest" description="Disordered" evidence="17">
    <location>
        <begin position="1"/>
        <end position="25"/>
    </location>
</feature>
<evidence type="ECO:0000256" key="13">
    <source>
        <dbReference type="ARBA" id="ARBA00022833"/>
    </source>
</evidence>
<dbReference type="InterPro" id="IPR016024">
    <property type="entry name" value="ARM-type_fold"/>
</dbReference>
<dbReference type="EMBL" id="AAZO01005805">
    <property type="status" value="NOT_ANNOTATED_CDS"/>
    <property type="molecule type" value="Genomic_DNA"/>
</dbReference>
<dbReference type="PROSITE" id="PS50089">
    <property type="entry name" value="ZF_RING_2"/>
    <property type="match status" value="1"/>
</dbReference>
<keyword evidence="8 16" id="KW-0808">Transferase</keyword>
<dbReference type="InterPro" id="IPR054476">
    <property type="entry name" value="Ltn1_N"/>
</dbReference>
<dbReference type="Pfam" id="PF22999">
    <property type="entry name" value="LTN1_E3_ligase_6th"/>
    <property type="match status" value="1"/>
</dbReference>
<dbReference type="GO" id="GO:0043023">
    <property type="term" value="F:ribosomal large subunit binding"/>
    <property type="evidence" value="ECO:0007669"/>
    <property type="project" value="TreeGrafter"/>
</dbReference>
<protein>
    <recommendedName>
        <fullName evidence="6 16">E3 ubiquitin-protein ligase listerin</fullName>
        <ecNumber evidence="5 16">2.3.2.27</ecNumber>
    </recommendedName>
    <alternativeName>
        <fullName evidence="14 16">RING-type E3 ubiquitin transferase listerin</fullName>
    </alternativeName>
</protein>
<dbReference type="HOGENOM" id="CLU_002412_0_0_1"/>
<proteinExistence type="inferred from homology"/>
<dbReference type="GeneID" id="8239438"/>
<dbReference type="InterPro" id="IPR054478">
    <property type="entry name" value="LTN1_UBC"/>
</dbReference>
<reference evidence="19" key="2">
    <citation type="submission" date="2007-04" db="EMBL/GenBank/DDBJ databases">
        <title>The genome of the human body louse.</title>
        <authorList>
            <consortium name="The Human Body Louse Genome Consortium"/>
            <person name="Kirkness E."/>
            <person name="Walenz B."/>
            <person name="Hass B."/>
            <person name="Bruggner R."/>
            <person name="Strausberg R."/>
        </authorList>
    </citation>
    <scope>NUCLEOTIDE SEQUENCE</scope>
    <source>
        <strain evidence="19">USDA</strain>
    </source>
</reference>
<dbReference type="RefSeq" id="XP_002430440.1">
    <property type="nucleotide sequence ID" value="XM_002430395.1"/>
</dbReference>
<dbReference type="eggNOG" id="KOG0803">
    <property type="taxonomic scope" value="Eukaryota"/>
</dbReference>
<dbReference type="SUPFAM" id="SSF57850">
    <property type="entry name" value="RING/U-box"/>
    <property type="match status" value="1"/>
</dbReference>
<evidence type="ECO:0000256" key="14">
    <source>
        <dbReference type="ARBA" id="ARBA00032366"/>
    </source>
</evidence>
<dbReference type="GO" id="GO:1990116">
    <property type="term" value="P:ribosome-associated ubiquitin-dependent protein catabolic process"/>
    <property type="evidence" value="ECO:0007669"/>
    <property type="project" value="UniProtKB-UniRule"/>
</dbReference>
<comment type="subunit">
    <text evidence="16">Component of the ribosome quality control complex (RQC).</text>
</comment>
<dbReference type="InterPro" id="IPR013083">
    <property type="entry name" value="Znf_RING/FYVE/PHD"/>
</dbReference>
<keyword evidence="11 15" id="KW-0863">Zinc-finger</keyword>
<dbReference type="STRING" id="121224.E0VWF1"/>
<dbReference type="CTD" id="8239438"/>
<dbReference type="CDD" id="cd16491">
    <property type="entry name" value="RING-CH-C4HC3_LTN1"/>
    <property type="match status" value="1"/>
</dbReference>
<dbReference type="GO" id="GO:0008270">
    <property type="term" value="F:zinc ion binding"/>
    <property type="evidence" value="ECO:0007669"/>
    <property type="project" value="UniProtKB-KW"/>
</dbReference>
<evidence type="ECO:0000256" key="10">
    <source>
        <dbReference type="ARBA" id="ARBA00022737"/>
    </source>
</evidence>
<dbReference type="InterPro" id="IPR039804">
    <property type="entry name" value="RING-CH-C4HC3_LTN1"/>
</dbReference>
<evidence type="ECO:0000256" key="4">
    <source>
        <dbReference type="ARBA" id="ARBA00007997"/>
    </source>
</evidence>
<dbReference type="Gene3D" id="3.30.40.10">
    <property type="entry name" value="Zinc/RING finger domain, C3HC4 (zinc finger)"/>
    <property type="match status" value="1"/>
</dbReference>
<dbReference type="EnsemblMetazoa" id="PHUM479230-RA">
    <property type="protein sequence ID" value="PHUM479230-PA"/>
    <property type="gene ID" value="PHUM479230"/>
</dbReference>
<feature type="domain" description="RING-type" evidence="18">
    <location>
        <begin position="1581"/>
        <end position="1628"/>
    </location>
</feature>
<dbReference type="Pfam" id="PF23009">
    <property type="entry name" value="UBC_like"/>
    <property type="match status" value="1"/>
</dbReference>
<accession>E0VWF1</accession>
<comment type="catalytic activity">
    <reaction evidence="1 16">
        <text>S-ubiquitinyl-[E2 ubiquitin-conjugating enzyme]-L-cysteine + [acceptor protein]-L-lysine = [E2 ubiquitin-conjugating enzyme]-L-cysteine + N(6)-ubiquitinyl-[acceptor protein]-L-lysine.</text>
        <dbReference type="EC" id="2.3.2.27"/>
    </reaction>
</comment>
<evidence type="ECO:0000259" key="18">
    <source>
        <dbReference type="PROSITE" id="PS50089"/>
    </source>
</evidence>
<comment type="function">
    <text evidence="16">E3 ubiquitin-protein ligase. Component of the ribosome quality control complex (RQC), a ribosome-associated complex that mediates ubiquitination and extraction of incompletely synthesized nascent chains for proteasomal degradation.</text>
</comment>
<comment type="pathway">
    <text evidence="3 16">Protein modification; protein ubiquitination.</text>
</comment>